<name>A0ABD2B300_VESSQ</name>
<gene>
    <name evidence="1" type="ORF">V1478_007329</name>
</gene>
<keyword evidence="2" id="KW-1185">Reference proteome</keyword>
<evidence type="ECO:0000313" key="2">
    <source>
        <dbReference type="Proteomes" id="UP001607302"/>
    </source>
</evidence>
<dbReference type="EMBL" id="JAUDFV010000133">
    <property type="protein sequence ID" value="KAL2727051.1"/>
    <property type="molecule type" value="Genomic_DNA"/>
</dbReference>
<dbReference type="AlphaFoldDB" id="A0ABD2B300"/>
<reference evidence="1 2" key="1">
    <citation type="journal article" date="2024" name="Ann. Entomol. Soc. Am.">
        <title>Genomic analyses of the southern and eastern yellowjacket wasps (Hymenoptera: Vespidae) reveal evolutionary signatures of social life.</title>
        <authorList>
            <person name="Catto M.A."/>
            <person name="Caine P.B."/>
            <person name="Orr S.E."/>
            <person name="Hunt B.G."/>
            <person name="Goodisman M.A.D."/>
        </authorList>
    </citation>
    <scope>NUCLEOTIDE SEQUENCE [LARGE SCALE GENOMIC DNA]</scope>
    <source>
        <strain evidence="1">233</strain>
        <tissue evidence="1">Head and thorax</tissue>
    </source>
</reference>
<protein>
    <submittedName>
        <fullName evidence="1">Uncharacterized protein</fullName>
    </submittedName>
</protein>
<comment type="caution">
    <text evidence="1">The sequence shown here is derived from an EMBL/GenBank/DDBJ whole genome shotgun (WGS) entry which is preliminary data.</text>
</comment>
<proteinExistence type="predicted"/>
<evidence type="ECO:0000313" key="1">
    <source>
        <dbReference type="EMBL" id="KAL2727051.1"/>
    </source>
</evidence>
<dbReference type="Proteomes" id="UP001607302">
    <property type="component" value="Unassembled WGS sequence"/>
</dbReference>
<sequence length="95" mass="11094">MGVRVVFRKRIRNDADADWIITKRIHRDELETLDAWIQVSRTEKIIGILLEDISSYDQSLRCQAECYLTQTVSISSGFSERRFNENGIRKITIFG</sequence>
<organism evidence="1 2">
    <name type="scientific">Vespula squamosa</name>
    <name type="common">Southern yellow jacket</name>
    <name type="synonym">Wasp</name>
    <dbReference type="NCBI Taxonomy" id="30214"/>
    <lineage>
        <taxon>Eukaryota</taxon>
        <taxon>Metazoa</taxon>
        <taxon>Ecdysozoa</taxon>
        <taxon>Arthropoda</taxon>
        <taxon>Hexapoda</taxon>
        <taxon>Insecta</taxon>
        <taxon>Pterygota</taxon>
        <taxon>Neoptera</taxon>
        <taxon>Endopterygota</taxon>
        <taxon>Hymenoptera</taxon>
        <taxon>Apocrita</taxon>
        <taxon>Aculeata</taxon>
        <taxon>Vespoidea</taxon>
        <taxon>Vespidae</taxon>
        <taxon>Vespinae</taxon>
        <taxon>Vespula</taxon>
    </lineage>
</organism>
<accession>A0ABD2B300</accession>